<name>A0A1S1L4P7_9MYCO</name>
<reference evidence="1 2" key="1">
    <citation type="submission" date="2016-10" db="EMBL/GenBank/DDBJ databases">
        <title>Evaluation of Human, Veterinary and Environmental Mycobacterium chelonae Isolates by Core Genome Phylogenomic Analysis, Targeted Gene Comparison, and Anti-microbial Susceptibility Patterns: A Tale of Mistaken Identities.</title>
        <authorList>
            <person name="Fogelson S.B."/>
            <person name="Camus A.C."/>
            <person name="Lorenz W."/>
            <person name="Vasireddy R."/>
            <person name="Vasireddy S."/>
            <person name="Smith T."/>
            <person name="Brown-Elliott B.A."/>
            <person name="Wallace R.J.Jr."/>
            <person name="Hasan N.A."/>
            <person name="Reischl U."/>
            <person name="Sanchez S."/>
        </authorList>
    </citation>
    <scope>NUCLEOTIDE SEQUENCE [LARGE SCALE GENOMIC DNA]</scope>
    <source>
        <strain evidence="1 2">1559</strain>
    </source>
</reference>
<proteinExistence type="predicted"/>
<dbReference type="EMBL" id="MLIK01000019">
    <property type="protein sequence ID" value="OHU20717.1"/>
    <property type="molecule type" value="Genomic_DNA"/>
</dbReference>
<evidence type="ECO:0000313" key="2">
    <source>
        <dbReference type="Proteomes" id="UP000179616"/>
    </source>
</evidence>
<dbReference type="RefSeq" id="WP_070937194.1">
    <property type="nucleotide sequence ID" value="NZ_MLIK01000019.1"/>
</dbReference>
<dbReference type="Proteomes" id="UP000179616">
    <property type="component" value="Unassembled WGS sequence"/>
</dbReference>
<protein>
    <submittedName>
        <fullName evidence="1">Uncharacterized protein</fullName>
    </submittedName>
</protein>
<gene>
    <name evidence="1" type="ORF">BKG76_08055</name>
</gene>
<evidence type="ECO:0000313" key="1">
    <source>
        <dbReference type="EMBL" id="OHU20717.1"/>
    </source>
</evidence>
<sequence length="90" mass="9023">MRVTLAPPVPMGSTTGRIVPGLDSRCCRGIAEPSATSAPIGEIEHHARGFGGRLSSSAPLVASAVGANSPTVAGSVIATFSTSWDSRGMS</sequence>
<dbReference type="STRING" id="948102.BKG76_08055"/>
<dbReference type="GeneID" id="57166754"/>
<accession>A0A1S1L4P7</accession>
<dbReference type="AlphaFoldDB" id="A0A1S1L4P7"/>
<comment type="caution">
    <text evidence="1">The sequence shown here is derived from an EMBL/GenBank/DDBJ whole genome shotgun (WGS) entry which is preliminary data.</text>
</comment>
<organism evidence="1 2">
    <name type="scientific">Mycobacteroides franklinii</name>
    <dbReference type="NCBI Taxonomy" id="948102"/>
    <lineage>
        <taxon>Bacteria</taxon>
        <taxon>Bacillati</taxon>
        <taxon>Actinomycetota</taxon>
        <taxon>Actinomycetes</taxon>
        <taxon>Mycobacteriales</taxon>
        <taxon>Mycobacteriaceae</taxon>
        <taxon>Mycobacteroides</taxon>
    </lineage>
</organism>